<sequence>MAHNKINAAVTAAVVVLLSTTAASAGGLERGGYNIDLLFDPSTYAAEAAATYVNPQRELNNVVDIDPTNGIGSNGIGGGATNGVSDTEGYWVPRVGVKAGFGDSIDCMADYSQPWGAHTNPGANWMGANDNIETKIESDNYAATCSYKWDMGKGQFRVIGGGFYQEVGGFKERLVTPVLAPGFDGVGRLDLDGNGWGWRTGVAYEIPEYAFRASLVYNSAVDLDNLEGTIDLSHVLLPNGAGGFVPGTKYDVSSFASMPDSLELKVQTGVAPGWLVFGSVKWTDWSQLQIINVTPNSTLDPRNLPTTLDLLYRDGWTVSGGVGHKFNDQWSGAVSLTWDRGTSHGFGNQTDTWTLGTGVSYLPTENVELRLAGAIGILTSGSSGPQTVDGVVVGDDVTYDFDTDIVSAVSTSLRIKF</sequence>
<keyword evidence="4" id="KW-0812">Transmembrane</keyword>
<evidence type="ECO:0000256" key="5">
    <source>
        <dbReference type="ARBA" id="ARBA00022729"/>
    </source>
</evidence>
<keyword evidence="7" id="KW-0998">Cell outer membrane</keyword>
<evidence type="ECO:0000256" key="2">
    <source>
        <dbReference type="ARBA" id="ARBA00008163"/>
    </source>
</evidence>
<evidence type="ECO:0000256" key="7">
    <source>
        <dbReference type="ARBA" id="ARBA00023237"/>
    </source>
</evidence>
<comment type="caution">
    <text evidence="9">The sequence shown here is derived from an EMBL/GenBank/DDBJ whole genome shotgun (WGS) entry which is preliminary data.</text>
</comment>
<proteinExistence type="inferred from homology"/>
<protein>
    <submittedName>
        <fullName evidence="9">Transporter</fullName>
    </submittedName>
</protein>
<evidence type="ECO:0000256" key="8">
    <source>
        <dbReference type="SAM" id="SignalP"/>
    </source>
</evidence>
<evidence type="ECO:0000256" key="1">
    <source>
        <dbReference type="ARBA" id="ARBA00004571"/>
    </source>
</evidence>
<evidence type="ECO:0000256" key="4">
    <source>
        <dbReference type="ARBA" id="ARBA00022692"/>
    </source>
</evidence>
<dbReference type="Pfam" id="PF03349">
    <property type="entry name" value="Toluene_X"/>
    <property type="match status" value="1"/>
</dbReference>
<comment type="similarity">
    <text evidence="2">Belongs to the OmpP1/FadL family.</text>
</comment>
<accession>A0ABS7H404</accession>
<evidence type="ECO:0000256" key="6">
    <source>
        <dbReference type="ARBA" id="ARBA00023136"/>
    </source>
</evidence>
<organism evidence="9 10">
    <name type="scientific">Rhizobium herbae</name>
    <dbReference type="NCBI Taxonomy" id="508661"/>
    <lineage>
        <taxon>Bacteria</taxon>
        <taxon>Pseudomonadati</taxon>
        <taxon>Pseudomonadota</taxon>
        <taxon>Alphaproteobacteria</taxon>
        <taxon>Hyphomicrobiales</taxon>
        <taxon>Rhizobiaceae</taxon>
        <taxon>Rhizobium/Agrobacterium group</taxon>
        <taxon>Rhizobium</taxon>
    </lineage>
</organism>
<gene>
    <name evidence="9" type="ORF">JNB71_00890</name>
</gene>
<feature type="chain" id="PRO_5045757951" evidence="8">
    <location>
        <begin position="26"/>
        <end position="417"/>
    </location>
</feature>
<dbReference type="Gene3D" id="2.40.160.60">
    <property type="entry name" value="Outer membrane protein transport protein (OMPP1/FadL/TodX)"/>
    <property type="match status" value="1"/>
</dbReference>
<keyword evidence="3" id="KW-1134">Transmembrane beta strand</keyword>
<evidence type="ECO:0000313" key="10">
    <source>
        <dbReference type="Proteomes" id="UP000757604"/>
    </source>
</evidence>
<feature type="signal peptide" evidence="8">
    <location>
        <begin position="1"/>
        <end position="25"/>
    </location>
</feature>
<keyword evidence="6" id="KW-0472">Membrane</keyword>
<evidence type="ECO:0000256" key="3">
    <source>
        <dbReference type="ARBA" id="ARBA00022452"/>
    </source>
</evidence>
<dbReference type="InterPro" id="IPR005017">
    <property type="entry name" value="OMPP1/FadL/TodX"/>
</dbReference>
<reference evidence="9 10" key="1">
    <citation type="journal article" date="2021" name="MBio">
        <title>Poor Competitiveness of Bradyrhizobium in Pigeon Pea Root Colonization in Indian Soils.</title>
        <authorList>
            <person name="Chalasani D."/>
            <person name="Basu A."/>
            <person name="Pullabhotla S.V.S.R.N."/>
            <person name="Jorrin B."/>
            <person name="Neal A.L."/>
            <person name="Poole P.S."/>
            <person name="Podile A.R."/>
            <person name="Tkacz A."/>
        </authorList>
    </citation>
    <scope>NUCLEOTIDE SEQUENCE [LARGE SCALE GENOMIC DNA]</scope>
    <source>
        <strain evidence="9 10">HU44</strain>
    </source>
</reference>
<dbReference type="RefSeq" id="WP_220369985.1">
    <property type="nucleotide sequence ID" value="NZ_JAEUAO010000001.1"/>
</dbReference>
<dbReference type="PANTHER" id="PTHR35093:SF8">
    <property type="entry name" value="OUTER MEMBRANE PROTEIN NMB0088-RELATED"/>
    <property type="match status" value="1"/>
</dbReference>
<dbReference type="SUPFAM" id="SSF56935">
    <property type="entry name" value="Porins"/>
    <property type="match status" value="1"/>
</dbReference>
<keyword evidence="5 8" id="KW-0732">Signal</keyword>
<name>A0ABS7H404_9HYPH</name>
<evidence type="ECO:0000313" key="9">
    <source>
        <dbReference type="EMBL" id="MBW9061870.1"/>
    </source>
</evidence>
<dbReference type="EMBL" id="JAEUAO010000001">
    <property type="protein sequence ID" value="MBW9061870.1"/>
    <property type="molecule type" value="Genomic_DNA"/>
</dbReference>
<keyword evidence="10" id="KW-1185">Reference proteome</keyword>
<dbReference type="PANTHER" id="PTHR35093">
    <property type="entry name" value="OUTER MEMBRANE PROTEIN NMB0088-RELATED"/>
    <property type="match status" value="1"/>
</dbReference>
<dbReference type="Proteomes" id="UP000757604">
    <property type="component" value="Unassembled WGS sequence"/>
</dbReference>
<comment type="subcellular location">
    <subcellularLocation>
        <location evidence="1">Cell outer membrane</location>
        <topology evidence="1">Multi-pass membrane protein</topology>
    </subcellularLocation>
</comment>